<evidence type="ECO:0000313" key="2">
    <source>
        <dbReference type="EMBL" id="GBQ07891.1"/>
    </source>
</evidence>
<feature type="region of interest" description="Disordered" evidence="1">
    <location>
        <begin position="1"/>
        <end position="20"/>
    </location>
</feature>
<organism evidence="2 3">
    <name type="scientific">Saccharibacter floricola DSM 15669</name>
    <dbReference type="NCBI Taxonomy" id="1123227"/>
    <lineage>
        <taxon>Bacteria</taxon>
        <taxon>Pseudomonadati</taxon>
        <taxon>Pseudomonadota</taxon>
        <taxon>Alphaproteobacteria</taxon>
        <taxon>Acetobacterales</taxon>
        <taxon>Acetobacteraceae</taxon>
        <taxon>Saccharibacter</taxon>
    </lineage>
</organism>
<comment type="caution">
    <text evidence="2">The sequence shown here is derived from an EMBL/GenBank/DDBJ whole genome shotgun (WGS) entry which is preliminary data.</text>
</comment>
<feature type="compositionally biased region" description="Basic residues" evidence="1">
    <location>
        <begin position="11"/>
        <end position="20"/>
    </location>
</feature>
<evidence type="ECO:0000256" key="1">
    <source>
        <dbReference type="SAM" id="MobiDB-lite"/>
    </source>
</evidence>
<sequence>MSSLQSESQTRVRKHRAAMRKAGLRPVQLWVPDTRNEHFSQEAARQSRLVSKHDAQEPDDIAFLEQATAEIEGWE</sequence>
<evidence type="ECO:0000313" key="3">
    <source>
        <dbReference type="Proteomes" id="UP001062901"/>
    </source>
</evidence>
<accession>A0ABQ0P061</accession>
<gene>
    <name evidence="2" type="ORF">AA15669_1581</name>
</gene>
<dbReference type="Pfam" id="PF11455">
    <property type="entry name" value="MazE-like"/>
    <property type="match status" value="1"/>
</dbReference>
<dbReference type="EMBL" id="BAQD01000043">
    <property type="protein sequence ID" value="GBQ07891.1"/>
    <property type="molecule type" value="Genomic_DNA"/>
</dbReference>
<dbReference type="RefSeq" id="WP_018979396.1">
    <property type="nucleotide sequence ID" value="NZ_BAQD01000043.1"/>
</dbReference>
<keyword evidence="3" id="KW-1185">Reference proteome</keyword>
<name>A0ABQ0P061_9PROT</name>
<proteinExistence type="predicted"/>
<reference evidence="2" key="1">
    <citation type="submission" date="2013-04" db="EMBL/GenBank/DDBJ databases">
        <title>The genome sequencing project of 58 acetic acid bacteria.</title>
        <authorList>
            <person name="Okamoto-Kainuma A."/>
            <person name="Ishikawa M."/>
            <person name="Umino S."/>
            <person name="Koizumi Y."/>
            <person name="Shiwa Y."/>
            <person name="Yoshikawa H."/>
            <person name="Matsutani M."/>
            <person name="Matsushita K."/>
        </authorList>
    </citation>
    <scope>NUCLEOTIDE SEQUENCE</scope>
    <source>
        <strain evidence="2">DSM 15669</strain>
    </source>
</reference>
<dbReference type="Proteomes" id="UP001062901">
    <property type="component" value="Unassembled WGS sequence"/>
</dbReference>
<dbReference type="InterPro" id="IPR021558">
    <property type="entry name" value="MazE-like"/>
</dbReference>
<evidence type="ECO:0008006" key="4">
    <source>
        <dbReference type="Google" id="ProtNLM"/>
    </source>
</evidence>
<protein>
    <recommendedName>
        <fullName evidence="4">DUF3018 family protein</fullName>
    </recommendedName>
</protein>